<dbReference type="AlphaFoldDB" id="A0A1I0IFC6"/>
<name>A0A1I0IFC6_9RHOB</name>
<proteinExistence type="predicted"/>
<sequence length="221" mass="22902">MPSLPSCPLLLTRPESDSRRLAAMMPDLRSLISPILQINPVAHDPQPLWDSPGLVFTSAHAVPFAGEGGGRIALCVGGHTARHATAAGFQVIVGDGTALGMLPLIKETGVPLIHPHGRHLARELPVPGVVVYDQVEQPLSAAARLLLSGPGPVVLPVFSPRSARLLSRQVAAAGAPLRVAAISEAAMAAWHGPVAAQAVSLAPTIEAMVATIRHLAVAEPR</sequence>
<dbReference type="RefSeq" id="WP_217645888.1">
    <property type="nucleotide sequence ID" value="NZ_FOHO01000016.1"/>
</dbReference>
<organism evidence="2 3">
    <name type="scientific">Paracoccus homiensis</name>
    <dbReference type="NCBI Taxonomy" id="364199"/>
    <lineage>
        <taxon>Bacteria</taxon>
        <taxon>Pseudomonadati</taxon>
        <taxon>Pseudomonadota</taxon>
        <taxon>Alphaproteobacteria</taxon>
        <taxon>Rhodobacterales</taxon>
        <taxon>Paracoccaceae</taxon>
        <taxon>Paracoccus</taxon>
    </lineage>
</organism>
<dbReference type="STRING" id="364199.SAMN04489858_11639"/>
<dbReference type="Pfam" id="PF02602">
    <property type="entry name" value="HEM4"/>
    <property type="match status" value="1"/>
</dbReference>
<dbReference type="EMBL" id="FOHO01000016">
    <property type="protein sequence ID" value="SET95594.1"/>
    <property type="molecule type" value="Genomic_DNA"/>
</dbReference>
<dbReference type="GO" id="GO:0033014">
    <property type="term" value="P:tetrapyrrole biosynthetic process"/>
    <property type="evidence" value="ECO:0007669"/>
    <property type="project" value="InterPro"/>
</dbReference>
<dbReference type="Proteomes" id="UP000199180">
    <property type="component" value="Unassembled WGS sequence"/>
</dbReference>
<protein>
    <submittedName>
        <fullName evidence="2">Uroporphyrinogen-III synthase</fullName>
    </submittedName>
</protein>
<dbReference type="InterPro" id="IPR036108">
    <property type="entry name" value="4pyrrol_syn_uPrphyn_synt_sf"/>
</dbReference>
<keyword evidence="3" id="KW-1185">Reference proteome</keyword>
<gene>
    <name evidence="2" type="ORF">SAMN04489858_11639</name>
</gene>
<accession>A0A1I0IFC6</accession>
<dbReference type="InterPro" id="IPR003754">
    <property type="entry name" value="4pyrrol_synth_uPrphyn_synth"/>
</dbReference>
<feature type="domain" description="Tetrapyrrole biosynthesis uroporphyrinogen III synthase" evidence="1">
    <location>
        <begin position="30"/>
        <end position="209"/>
    </location>
</feature>
<evidence type="ECO:0000313" key="2">
    <source>
        <dbReference type="EMBL" id="SET95594.1"/>
    </source>
</evidence>
<dbReference type="GO" id="GO:0004852">
    <property type="term" value="F:uroporphyrinogen-III synthase activity"/>
    <property type="evidence" value="ECO:0007669"/>
    <property type="project" value="InterPro"/>
</dbReference>
<evidence type="ECO:0000313" key="3">
    <source>
        <dbReference type="Proteomes" id="UP000199180"/>
    </source>
</evidence>
<dbReference type="SUPFAM" id="SSF69618">
    <property type="entry name" value="HemD-like"/>
    <property type="match status" value="1"/>
</dbReference>
<reference evidence="2 3" key="1">
    <citation type="submission" date="2016-10" db="EMBL/GenBank/DDBJ databases">
        <authorList>
            <person name="de Groot N.N."/>
        </authorList>
    </citation>
    <scope>NUCLEOTIDE SEQUENCE [LARGE SCALE GENOMIC DNA]</scope>
    <source>
        <strain evidence="2 3">DSM 17862</strain>
    </source>
</reference>
<evidence type="ECO:0000259" key="1">
    <source>
        <dbReference type="Pfam" id="PF02602"/>
    </source>
</evidence>